<evidence type="ECO:0000313" key="2">
    <source>
        <dbReference type="Proteomes" id="UP000321807"/>
    </source>
</evidence>
<dbReference type="RefSeq" id="WP_147627386.1">
    <property type="nucleotide sequence ID" value="NZ_CP042807.1"/>
</dbReference>
<dbReference type="Gene3D" id="2.30.40.10">
    <property type="entry name" value="Urease, subunit C, domain 1"/>
    <property type="match status" value="1"/>
</dbReference>
<sequence>MPTPYDMLIRRGTVFDGTGAPPRIADIGVRDGHIVAISETPLAEADAAKVMDANGLWVTPGFIDIHTHYDAELLLEPGLQESVRHGVTTCFVGSCSISMIYSDAEDASDIFTRVESIPREYVLPALREKKTWNDAASYVAHLQSLPLGPNIASYMGHSDLRVAAMGLGRSVDPKQVPTEAELQLMEKHLNEGIDHGLLGMSGMTNPWDKVDGDRYRSSALPSVYARWSEYRRLHKLLRRRGAILQSAPNLNNPINAVFYLFTSASLAVRRRLKTTLITLMDVKAKPKIDIVMGAVTRFFNACLGASFRWQALPQPFQVYADGIDFVIFEEFPAGEAALHLKREFDRQKLFASPDYRTKFKTDYKKKWGGRVWHRDFGDAHVIDCPDKSLVGKTIRQIADERGEHEVDTFLDLVIDHGPRLRWSTLIGNHNPKRVAINLNQPYAIMGFSDAGAHLRNMAFYNFGLALLQLTVQDAPVMTPEKAVWRLTGEIADWYDLDTGKLAPGAQADIVLLDPVALKRTRLDRYAEAPFEAMGGLQRVVNRNDGVIRCTLIRGQLAFENDTPSPLLGKQAMGRFLARRP</sequence>
<dbReference type="GO" id="GO:0016812">
    <property type="term" value="F:hydrolase activity, acting on carbon-nitrogen (but not peptide) bonds, in cyclic amides"/>
    <property type="evidence" value="ECO:0007669"/>
    <property type="project" value="TreeGrafter"/>
</dbReference>
<dbReference type="KEGG" id="rgl:CS053_10440"/>
<dbReference type="PANTHER" id="PTHR11647:SF1">
    <property type="entry name" value="COLLAPSIN RESPONSE MEDIATOR PROTEIN"/>
    <property type="match status" value="1"/>
</dbReference>
<gene>
    <name evidence="1" type="ORF">CS053_10440</name>
</gene>
<dbReference type="GO" id="GO:0005829">
    <property type="term" value="C:cytosol"/>
    <property type="evidence" value="ECO:0007669"/>
    <property type="project" value="TreeGrafter"/>
</dbReference>
<dbReference type="SUPFAM" id="SSF51556">
    <property type="entry name" value="Metallo-dependent hydrolases"/>
    <property type="match status" value="1"/>
</dbReference>
<proteinExistence type="predicted"/>
<dbReference type="Gene3D" id="3.20.20.140">
    <property type="entry name" value="Metal-dependent hydrolases"/>
    <property type="match status" value="1"/>
</dbReference>
<dbReference type="EMBL" id="CP042807">
    <property type="protein sequence ID" value="QEE24874.1"/>
    <property type="molecule type" value="Genomic_DNA"/>
</dbReference>
<dbReference type="PANTHER" id="PTHR11647">
    <property type="entry name" value="HYDRANTOINASE/DIHYDROPYRIMIDINASE FAMILY MEMBER"/>
    <property type="match status" value="1"/>
</dbReference>
<dbReference type="InterPro" id="IPR050378">
    <property type="entry name" value="Metallo-dep_Hydrolases_sf"/>
</dbReference>
<dbReference type="SUPFAM" id="SSF51338">
    <property type="entry name" value="Composite domain of metallo-dependent hydrolases"/>
    <property type="match status" value="2"/>
</dbReference>
<organism evidence="1 2">
    <name type="scientific">Rhodanobacter glycinis</name>
    <dbReference type="NCBI Taxonomy" id="582702"/>
    <lineage>
        <taxon>Bacteria</taxon>
        <taxon>Pseudomonadati</taxon>
        <taxon>Pseudomonadota</taxon>
        <taxon>Gammaproteobacteria</taxon>
        <taxon>Lysobacterales</taxon>
        <taxon>Rhodanobacteraceae</taxon>
        <taxon>Rhodanobacter</taxon>
    </lineage>
</organism>
<protein>
    <submittedName>
        <fullName evidence="1">N-acyl-D-glutamate amidohydrolase</fullName>
    </submittedName>
</protein>
<dbReference type="InterPro" id="IPR011059">
    <property type="entry name" value="Metal-dep_hydrolase_composite"/>
</dbReference>
<dbReference type="InterPro" id="IPR032466">
    <property type="entry name" value="Metal_Hydrolase"/>
</dbReference>
<keyword evidence="1" id="KW-0378">Hydrolase</keyword>
<dbReference type="AlphaFoldDB" id="A0A5B9DZZ5"/>
<name>A0A5B9DZZ5_9GAMM</name>
<accession>A0A5B9DZZ5</accession>
<reference evidence="1 2" key="1">
    <citation type="submission" date="2019-08" db="EMBL/GenBank/DDBJ databases">
        <title>Complete genome sequence of Rhodanobacter glycinis strain T01E-68 isolated from tomato root.</title>
        <authorList>
            <person name="Weon H.-Y."/>
            <person name="Lee S.A."/>
        </authorList>
    </citation>
    <scope>NUCLEOTIDE SEQUENCE [LARGE SCALE GENOMIC DNA]</scope>
    <source>
        <strain evidence="1 2">T01E-68</strain>
    </source>
</reference>
<dbReference type="Proteomes" id="UP000321807">
    <property type="component" value="Chromosome"/>
</dbReference>
<evidence type="ECO:0000313" key="1">
    <source>
        <dbReference type="EMBL" id="QEE24874.1"/>
    </source>
</evidence>